<dbReference type="Proteomes" id="UP000014821">
    <property type="component" value="Unassembled WGS sequence"/>
</dbReference>
<organism evidence="1 2">
    <name type="scientific">Chlamydia avium</name>
    <dbReference type="NCBI Taxonomy" id="1457141"/>
    <lineage>
        <taxon>Bacteria</taxon>
        <taxon>Pseudomonadati</taxon>
        <taxon>Chlamydiota</taxon>
        <taxon>Chlamydiia</taxon>
        <taxon>Chlamydiales</taxon>
        <taxon>Chlamydiaceae</taxon>
        <taxon>Chlamydia/Chlamydophila group</taxon>
        <taxon>Chlamydia</taxon>
    </lineage>
</organism>
<evidence type="ECO:0000313" key="1">
    <source>
        <dbReference type="EMBL" id="EPP38707.1"/>
    </source>
</evidence>
<dbReference type="EMBL" id="ATND01000001">
    <property type="protein sequence ID" value="EPP38707.1"/>
    <property type="molecule type" value="Genomic_DNA"/>
</dbReference>
<name>A0ABP2X7Q4_9CHLA</name>
<gene>
    <name evidence="1" type="ORF">CP10881SC42_0008</name>
</gene>
<evidence type="ECO:0000313" key="2">
    <source>
        <dbReference type="Proteomes" id="UP000014821"/>
    </source>
</evidence>
<comment type="caution">
    <text evidence="1">The sequence shown here is derived from an EMBL/GenBank/DDBJ whole genome shotgun (WGS) entry which is preliminary data.</text>
</comment>
<accession>A0ABP2X7Q4</accession>
<protein>
    <submittedName>
        <fullName evidence="1">Uncharacterized protein</fullName>
    </submittedName>
</protein>
<keyword evidence="2" id="KW-1185">Reference proteome</keyword>
<sequence length="60" mass="7035">MRRILQHKNPESKTSLTGSKRVVMITEEIAAKMDTNTWSGLEGRARFRQQQELRRSLHLL</sequence>
<proteinExistence type="predicted"/>
<reference evidence="1" key="1">
    <citation type="submission" date="2013-04" db="EMBL/GenBank/DDBJ databases">
        <title>Genome sequence of Chlamydia psittaci 10_881_SC42.</title>
        <authorList>
            <person name="Huot-Creasy H."/>
            <person name="McCracken C.L."/>
            <person name="Humphries M."/>
            <person name="Sachse K."/>
            <person name="Laroucau K."/>
            <person name="Bavoil P."/>
            <person name="Myers G.S."/>
        </authorList>
    </citation>
    <scope>NUCLEOTIDE SEQUENCE [LARGE SCALE GENOMIC DNA]</scope>
    <source>
        <strain evidence="1">10_881_SC42</strain>
    </source>
</reference>